<reference evidence="1" key="3">
    <citation type="submission" date="2023-05" db="EMBL/GenBank/DDBJ databases">
        <authorList>
            <person name="Smith C.H."/>
        </authorList>
    </citation>
    <scope>NUCLEOTIDE SEQUENCE</scope>
    <source>
        <strain evidence="1">CHS0354</strain>
        <tissue evidence="1">Mantle</tissue>
    </source>
</reference>
<dbReference type="InterPro" id="IPR011042">
    <property type="entry name" value="6-blade_b-propeller_TolB-like"/>
</dbReference>
<sequence length="319" mass="35147">MQYQGGKVWIAEAGTNGLTLFNEWGSEHKKILEQFEIASVAMSNDGILFISVPAEKLIYKIIENNKTTKHISLSSIPGDIDVFDNGNMAVCCNGPAKLLIIDQSGQVVRQYAPRGSKFRALYCVAVCKFTDILAVCAQDIVDSSTVVGHLSMDLKMPIPTFGTPQVIQAFAAPTFGSMFGVSQVDMKHSSGFSFGSASSSLFNTQDEKKTQQSSPKDTKVEGNIFLFDQKGNMMTKIKRHVNDLIFDNQGHLLVSLDEGKIDVLDYRGNILACLRPNGGDFLSGKMAIDSFSRLWIGESGRINVFRYPDVILYTKDEDQ</sequence>
<protein>
    <submittedName>
        <fullName evidence="1">Uncharacterized protein</fullName>
    </submittedName>
</protein>
<proteinExistence type="predicted"/>
<accession>A0AAE0TGE7</accession>
<dbReference type="AlphaFoldDB" id="A0AAE0TGE7"/>
<dbReference type="EMBL" id="JAEAOA010002145">
    <property type="protein sequence ID" value="KAK3609920.1"/>
    <property type="molecule type" value="Genomic_DNA"/>
</dbReference>
<dbReference type="Proteomes" id="UP001195483">
    <property type="component" value="Unassembled WGS sequence"/>
</dbReference>
<evidence type="ECO:0000313" key="1">
    <source>
        <dbReference type="EMBL" id="KAK3609920.1"/>
    </source>
</evidence>
<dbReference type="Gene3D" id="2.120.10.30">
    <property type="entry name" value="TolB, C-terminal domain"/>
    <property type="match status" value="1"/>
</dbReference>
<gene>
    <name evidence="1" type="ORF">CHS0354_036688</name>
</gene>
<reference evidence="1" key="1">
    <citation type="journal article" date="2021" name="Genome Biol. Evol.">
        <title>A High-Quality Reference Genome for a Parasitic Bivalve with Doubly Uniparental Inheritance (Bivalvia: Unionida).</title>
        <authorList>
            <person name="Smith C.H."/>
        </authorList>
    </citation>
    <scope>NUCLEOTIDE SEQUENCE</scope>
    <source>
        <strain evidence="1">CHS0354</strain>
    </source>
</reference>
<name>A0AAE0TGE7_9BIVA</name>
<comment type="caution">
    <text evidence="1">The sequence shown here is derived from an EMBL/GenBank/DDBJ whole genome shotgun (WGS) entry which is preliminary data.</text>
</comment>
<evidence type="ECO:0000313" key="2">
    <source>
        <dbReference type="Proteomes" id="UP001195483"/>
    </source>
</evidence>
<reference evidence="1" key="2">
    <citation type="journal article" date="2021" name="Genome Biol. Evol.">
        <title>Developing a high-quality reference genome for a parasitic bivalve with doubly uniparental inheritance (Bivalvia: Unionida).</title>
        <authorList>
            <person name="Smith C.H."/>
        </authorList>
    </citation>
    <scope>NUCLEOTIDE SEQUENCE</scope>
    <source>
        <strain evidence="1">CHS0354</strain>
        <tissue evidence="1">Mantle</tissue>
    </source>
</reference>
<keyword evidence="2" id="KW-1185">Reference proteome</keyword>
<dbReference type="SUPFAM" id="SSF101898">
    <property type="entry name" value="NHL repeat"/>
    <property type="match status" value="1"/>
</dbReference>
<organism evidence="1 2">
    <name type="scientific">Potamilus streckersoni</name>
    <dbReference type="NCBI Taxonomy" id="2493646"/>
    <lineage>
        <taxon>Eukaryota</taxon>
        <taxon>Metazoa</taxon>
        <taxon>Spiralia</taxon>
        <taxon>Lophotrochozoa</taxon>
        <taxon>Mollusca</taxon>
        <taxon>Bivalvia</taxon>
        <taxon>Autobranchia</taxon>
        <taxon>Heteroconchia</taxon>
        <taxon>Palaeoheterodonta</taxon>
        <taxon>Unionida</taxon>
        <taxon>Unionoidea</taxon>
        <taxon>Unionidae</taxon>
        <taxon>Ambleminae</taxon>
        <taxon>Lampsilini</taxon>
        <taxon>Potamilus</taxon>
    </lineage>
</organism>